<feature type="compositionally biased region" description="Basic and acidic residues" evidence="1">
    <location>
        <begin position="419"/>
        <end position="433"/>
    </location>
</feature>
<accession>A0A6C0CW39</accession>
<protein>
    <submittedName>
        <fullName evidence="2">Uncharacterized protein</fullName>
    </submittedName>
</protein>
<proteinExistence type="predicted"/>
<name>A0A6C0CW39_9ZZZZ</name>
<dbReference type="EMBL" id="MN739489">
    <property type="protein sequence ID" value="QHT07964.1"/>
    <property type="molecule type" value="Genomic_DNA"/>
</dbReference>
<evidence type="ECO:0000313" key="2">
    <source>
        <dbReference type="EMBL" id="QHT07964.1"/>
    </source>
</evidence>
<evidence type="ECO:0000256" key="1">
    <source>
        <dbReference type="SAM" id="MobiDB-lite"/>
    </source>
</evidence>
<feature type="region of interest" description="Disordered" evidence="1">
    <location>
        <begin position="418"/>
        <end position="459"/>
    </location>
</feature>
<dbReference type="AlphaFoldDB" id="A0A6C0CW39"/>
<sequence length="459" mass="54791">MRSYCSIINKCVSKKAFINIDKNTEKDKYPSLFCELLREVYIIESENIIQQCVNIEFYSNVISIYSVLLKKDLDYISFVKYKFTFLKNVLENIFQSDKTKDLYFSYFSKIQKTHFAFMRFVRLYKYKKAVVQISSDLYMNELDEKHPNVFVLFQNNCKYLFSASDLVNIMNNNLSNSYLFFSEPLVPKNPYNNIALDKATLYNIYFFMKNRPFAMPVLYQQFFNVNFDLEIFREDNEQLIREESIKRYVYSTSPNILYNTVVSMIETLKSNNPKYKILCIHKNFPKNKLVEIMRPYLHLYYLSKYYVVGTEKITNSYEILVKKFDLFIRYNPYFGRKLFKRDDKNKVLIDNYDENHMNFYKKYDKSVFKKLPSINHDEMFGYSGEFDTDDSIGTTIRNDATPSLHNAVQYIRFHGVANDNHRDHDNDNEHDSENDSEDEIVENTSDFITENDTNSDDDL</sequence>
<reference evidence="2" key="1">
    <citation type="journal article" date="2020" name="Nature">
        <title>Giant virus diversity and host interactions through global metagenomics.</title>
        <authorList>
            <person name="Schulz F."/>
            <person name="Roux S."/>
            <person name="Paez-Espino D."/>
            <person name="Jungbluth S."/>
            <person name="Walsh D.A."/>
            <person name="Denef V.J."/>
            <person name="McMahon K.D."/>
            <person name="Konstantinidis K.T."/>
            <person name="Eloe-Fadrosh E.A."/>
            <person name="Kyrpides N.C."/>
            <person name="Woyke T."/>
        </authorList>
    </citation>
    <scope>NUCLEOTIDE SEQUENCE</scope>
    <source>
        <strain evidence="2">GVMAG-M-3300022752-39</strain>
    </source>
</reference>
<feature type="compositionally biased region" description="Polar residues" evidence="1">
    <location>
        <begin position="442"/>
        <end position="452"/>
    </location>
</feature>
<organism evidence="2">
    <name type="scientific">viral metagenome</name>
    <dbReference type="NCBI Taxonomy" id="1070528"/>
    <lineage>
        <taxon>unclassified sequences</taxon>
        <taxon>metagenomes</taxon>
        <taxon>organismal metagenomes</taxon>
    </lineage>
</organism>